<comment type="caution">
    <text evidence="2">The sequence shown here is derived from an EMBL/GenBank/DDBJ whole genome shotgun (WGS) entry which is preliminary data.</text>
</comment>
<evidence type="ECO:0000313" key="2">
    <source>
        <dbReference type="EMBL" id="GAH61224.1"/>
    </source>
</evidence>
<dbReference type="InterPro" id="IPR043519">
    <property type="entry name" value="NT_sf"/>
</dbReference>
<name>X1I550_9ZZZZ</name>
<dbReference type="AlphaFoldDB" id="X1I550"/>
<reference evidence="2" key="1">
    <citation type="journal article" date="2014" name="Front. Microbiol.">
        <title>High frequency of phylogenetically diverse reductive dehalogenase-homologous genes in deep subseafloor sedimentary metagenomes.</title>
        <authorList>
            <person name="Kawai M."/>
            <person name="Futagami T."/>
            <person name="Toyoda A."/>
            <person name="Takaki Y."/>
            <person name="Nishi S."/>
            <person name="Hori S."/>
            <person name="Arai W."/>
            <person name="Tsubouchi T."/>
            <person name="Morono Y."/>
            <person name="Uchiyama I."/>
            <person name="Ito T."/>
            <person name="Fujiyama A."/>
            <person name="Inagaki F."/>
            <person name="Takami H."/>
        </authorList>
    </citation>
    <scope>NUCLEOTIDE SEQUENCE</scope>
    <source>
        <strain evidence="2">Expedition CK06-06</strain>
    </source>
</reference>
<accession>X1I550</accession>
<gene>
    <name evidence="2" type="ORF">S03H2_27414</name>
</gene>
<proteinExistence type="predicted"/>
<dbReference type="CDD" id="cd05403">
    <property type="entry name" value="NT_KNTase_like"/>
    <property type="match status" value="1"/>
</dbReference>
<organism evidence="2">
    <name type="scientific">marine sediment metagenome</name>
    <dbReference type="NCBI Taxonomy" id="412755"/>
    <lineage>
        <taxon>unclassified sequences</taxon>
        <taxon>metagenomes</taxon>
        <taxon>ecological metagenomes</taxon>
    </lineage>
</organism>
<feature type="domain" description="Polymerase nucleotidyl transferase" evidence="1">
    <location>
        <begin position="8"/>
        <end position="49"/>
    </location>
</feature>
<dbReference type="InterPro" id="IPR002934">
    <property type="entry name" value="Polymerase_NTP_transf_dom"/>
</dbReference>
<evidence type="ECO:0000259" key="1">
    <source>
        <dbReference type="Pfam" id="PF01909"/>
    </source>
</evidence>
<protein>
    <recommendedName>
        <fullName evidence="1">Polymerase nucleotidyl transferase domain-containing protein</fullName>
    </recommendedName>
</protein>
<sequence>MKQNLIKDRIKRTIYEKDPGAEVYLLGSRARGDYRQDSDWDVLILVDNQE</sequence>
<dbReference type="GO" id="GO:0016779">
    <property type="term" value="F:nucleotidyltransferase activity"/>
    <property type="evidence" value="ECO:0007669"/>
    <property type="project" value="InterPro"/>
</dbReference>
<dbReference type="PANTHER" id="PTHR43449">
    <property type="entry name" value="NUCLEOTIDYLTRANSFERASE"/>
    <property type="match status" value="1"/>
</dbReference>
<dbReference type="PANTHER" id="PTHR43449:SF3">
    <property type="entry name" value="POLYMERASE NUCLEOTIDYL TRANSFERASE DOMAIN-CONTAINING PROTEIN"/>
    <property type="match status" value="1"/>
</dbReference>
<dbReference type="Gene3D" id="3.30.460.10">
    <property type="entry name" value="Beta Polymerase, domain 2"/>
    <property type="match status" value="1"/>
</dbReference>
<dbReference type="SUPFAM" id="SSF81301">
    <property type="entry name" value="Nucleotidyltransferase"/>
    <property type="match status" value="1"/>
</dbReference>
<dbReference type="Pfam" id="PF01909">
    <property type="entry name" value="NTP_transf_2"/>
    <property type="match status" value="1"/>
</dbReference>
<dbReference type="EMBL" id="BARU01016499">
    <property type="protein sequence ID" value="GAH61224.1"/>
    <property type="molecule type" value="Genomic_DNA"/>
</dbReference>